<dbReference type="EMBL" id="CAAHCR010000008">
    <property type="protein sequence ID" value="VGL88308.1"/>
    <property type="molecule type" value="Genomic_DNA"/>
</dbReference>
<proteinExistence type="predicted"/>
<gene>
    <name evidence="1" type="ORF">SAMEA4873647_04359</name>
</gene>
<dbReference type="RefSeq" id="WP_130948335.1">
    <property type="nucleotide sequence ID" value="NZ_BIIC01000001.1"/>
</dbReference>
<sequence length="132" mass="15758">MCIPHYECKSDHRAPDWNRNEKSKWVITFQEEKQVFLDGFNAHWFQDEIIWSLRAVGNTLEKLGEDHRPRYVPKGKKYTELVIAKFVEHRENYWHGYPVNVLTDSPCSEVFKVWSQTPGIPKRSIMKLNKPR</sequence>
<accession>A0A486QEW7</accession>
<organism evidence="1">
    <name type="scientific">Klebsiella pneumoniae</name>
    <dbReference type="NCBI Taxonomy" id="573"/>
    <lineage>
        <taxon>Bacteria</taxon>
        <taxon>Pseudomonadati</taxon>
        <taxon>Pseudomonadota</taxon>
        <taxon>Gammaproteobacteria</taxon>
        <taxon>Enterobacterales</taxon>
        <taxon>Enterobacteriaceae</taxon>
        <taxon>Klebsiella/Raoultella group</taxon>
        <taxon>Klebsiella</taxon>
        <taxon>Klebsiella pneumoniae complex</taxon>
    </lineage>
</organism>
<protein>
    <submittedName>
        <fullName evidence="1">Uncharacterized protein</fullName>
    </submittedName>
</protein>
<name>A0A486QEW7_KLEPN</name>
<reference evidence="1" key="1">
    <citation type="submission" date="2019-03" db="EMBL/GenBank/DDBJ databases">
        <authorList>
            <consortium name="Pathogen Informatics"/>
        </authorList>
    </citation>
    <scope>NUCLEOTIDE SEQUENCE</scope>
    <source>
        <strain evidence="1">5012STDY7626445</strain>
    </source>
</reference>
<evidence type="ECO:0000313" key="1">
    <source>
        <dbReference type="EMBL" id="VGL88308.1"/>
    </source>
</evidence>
<dbReference type="AlphaFoldDB" id="A0A486QEW7"/>